<evidence type="ECO:0000256" key="1">
    <source>
        <dbReference type="ARBA" id="ARBA00010923"/>
    </source>
</evidence>
<keyword evidence="3" id="KW-0238">DNA-binding</keyword>
<dbReference type="Pfam" id="PF01420">
    <property type="entry name" value="Methylase_S"/>
    <property type="match status" value="2"/>
</dbReference>
<sequence>MSKWEMVRWSEIVEIKNGRNQKAVEDSNGRYPIYGSGGVMGYANDFLCNEDTVIIGRKGNINKPIYVSEKFWNVDTAFGLSPKNNMLSSKFLYYFCIKFNFEKLNTTVTIPSLTKSNLLNIKIPLPPIEKQKHIAKTLDIAAELLAMRKQQLAELDNLIKSTFYDMFGDPVVNEKGWHINRLSDCMSIIGGYAFKSTDFSDDGIPVIKIGNINSGIFNDKGISFWKHDRKLEKYSLLPKDVVISLTGTVGKDDYANVCILPDSYPKYYLNQRNAKLELNKNIVVYYLLYLLRDTKIKGKLTGISRGIRQANISNSDITALMIPLPPIELQNQFANIVTKIEEQKALVKKAIDETQYLFDSLMSEYFE</sequence>
<feature type="domain" description="Type I restriction modification DNA specificity" evidence="4">
    <location>
        <begin position="175"/>
        <end position="352"/>
    </location>
</feature>
<evidence type="ECO:0000259" key="4">
    <source>
        <dbReference type="Pfam" id="PF01420"/>
    </source>
</evidence>
<proteinExistence type="inferred from homology"/>
<gene>
    <name evidence="5" type="ORF">PAECIP111893_03633</name>
</gene>
<comment type="similarity">
    <text evidence="1">Belongs to the type-I restriction system S methylase family.</text>
</comment>
<dbReference type="EMBL" id="CAKMMF010000021">
    <property type="protein sequence ID" value="CAH1213117.1"/>
    <property type="molecule type" value="Genomic_DNA"/>
</dbReference>
<feature type="domain" description="Type I restriction modification DNA specificity" evidence="4">
    <location>
        <begin position="1"/>
        <end position="155"/>
    </location>
</feature>
<dbReference type="CDD" id="cd17278">
    <property type="entry name" value="RMtype1_S_LdeBORF1052P-TRD2-CR2"/>
    <property type="match status" value="1"/>
</dbReference>
<dbReference type="RefSeq" id="WP_236344004.1">
    <property type="nucleotide sequence ID" value="NZ_CAKMMF010000021.1"/>
</dbReference>
<dbReference type="SUPFAM" id="SSF116734">
    <property type="entry name" value="DNA methylase specificity domain"/>
    <property type="match status" value="2"/>
</dbReference>
<reference evidence="5" key="1">
    <citation type="submission" date="2022-01" db="EMBL/GenBank/DDBJ databases">
        <authorList>
            <person name="Criscuolo A."/>
        </authorList>
    </citation>
    <scope>NUCLEOTIDE SEQUENCE</scope>
    <source>
        <strain evidence="5">CIP111893</strain>
    </source>
</reference>
<dbReference type="Proteomes" id="UP000838686">
    <property type="component" value="Unassembled WGS sequence"/>
</dbReference>
<dbReference type="InterPro" id="IPR052021">
    <property type="entry name" value="Type-I_RS_S_subunit"/>
</dbReference>
<evidence type="ECO:0000313" key="6">
    <source>
        <dbReference type="Proteomes" id="UP000838686"/>
    </source>
</evidence>
<name>A0ABN8GPV2_9BACL</name>
<accession>A0ABN8GPV2</accession>
<dbReference type="PANTHER" id="PTHR30408">
    <property type="entry name" value="TYPE-1 RESTRICTION ENZYME ECOKI SPECIFICITY PROTEIN"/>
    <property type="match status" value="1"/>
</dbReference>
<comment type="caution">
    <text evidence="5">The sequence shown here is derived from an EMBL/GenBank/DDBJ whole genome shotgun (WGS) entry which is preliminary data.</text>
</comment>
<dbReference type="InterPro" id="IPR000055">
    <property type="entry name" value="Restrct_endonuc_typeI_TRD"/>
</dbReference>
<protein>
    <recommendedName>
        <fullName evidence="4">Type I restriction modification DNA specificity domain-containing protein</fullName>
    </recommendedName>
</protein>
<dbReference type="InterPro" id="IPR044946">
    <property type="entry name" value="Restrct_endonuc_typeI_TRD_sf"/>
</dbReference>
<dbReference type="PANTHER" id="PTHR30408:SF12">
    <property type="entry name" value="TYPE I RESTRICTION ENZYME MJAVIII SPECIFICITY SUBUNIT"/>
    <property type="match status" value="1"/>
</dbReference>
<dbReference type="CDD" id="cd17288">
    <property type="entry name" value="RMtype1_S_LlaAI06ORF1089P_TRD1-CR1_like"/>
    <property type="match status" value="1"/>
</dbReference>
<keyword evidence="2" id="KW-0680">Restriction system</keyword>
<organism evidence="5 6">
    <name type="scientific">Paenibacillus plantiphilus</name>
    <dbReference type="NCBI Taxonomy" id="2905650"/>
    <lineage>
        <taxon>Bacteria</taxon>
        <taxon>Bacillati</taxon>
        <taxon>Bacillota</taxon>
        <taxon>Bacilli</taxon>
        <taxon>Bacillales</taxon>
        <taxon>Paenibacillaceae</taxon>
        <taxon>Paenibacillus</taxon>
    </lineage>
</organism>
<evidence type="ECO:0000256" key="2">
    <source>
        <dbReference type="ARBA" id="ARBA00022747"/>
    </source>
</evidence>
<evidence type="ECO:0000256" key="3">
    <source>
        <dbReference type="ARBA" id="ARBA00023125"/>
    </source>
</evidence>
<keyword evidence="6" id="KW-1185">Reference proteome</keyword>
<dbReference type="Gene3D" id="3.90.220.20">
    <property type="entry name" value="DNA methylase specificity domains"/>
    <property type="match status" value="2"/>
</dbReference>
<evidence type="ECO:0000313" key="5">
    <source>
        <dbReference type="EMBL" id="CAH1213117.1"/>
    </source>
</evidence>